<name>A0AB34KX67_9PEZI</name>
<feature type="compositionally biased region" description="Acidic residues" evidence="1">
    <location>
        <begin position="407"/>
        <end position="423"/>
    </location>
</feature>
<keyword evidence="3" id="KW-1185">Reference proteome</keyword>
<dbReference type="EMBL" id="JAAQHG020000008">
    <property type="protein sequence ID" value="KAL1588126.1"/>
    <property type="molecule type" value="Genomic_DNA"/>
</dbReference>
<comment type="caution">
    <text evidence="2">The sequence shown here is derived from an EMBL/GenBank/DDBJ whole genome shotgun (WGS) entry which is preliminary data.</text>
</comment>
<feature type="compositionally biased region" description="Basic and acidic residues" evidence="1">
    <location>
        <begin position="441"/>
        <end position="462"/>
    </location>
</feature>
<evidence type="ECO:0000313" key="3">
    <source>
        <dbReference type="Proteomes" id="UP000803884"/>
    </source>
</evidence>
<organism evidence="2 3">
    <name type="scientific">Cladosporium halotolerans</name>
    <dbReference type="NCBI Taxonomy" id="1052096"/>
    <lineage>
        <taxon>Eukaryota</taxon>
        <taxon>Fungi</taxon>
        <taxon>Dikarya</taxon>
        <taxon>Ascomycota</taxon>
        <taxon>Pezizomycotina</taxon>
        <taxon>Dothideomycetes</taxon>
        <taxon>Dothideomycetidae</taxon>
        <taxon>Cladosporiales</taxon>
        <taxon>Cladosporiaceae</taxon>
        <taxon>Cladosporium</taxon>
    </lineage>
</organism>
<dbReference type="RefSeq" id="XP_069231231.1">
    <property type="nucleotide sequence ID" value="XM_069371943.1"/>
</dbReference>
<dbReference type="AlphaFoldDB" id="A0AB34KX67"/>
<protein>
    <submittedName>
        <fullName evidence="2">Uncharacterized protein</fullName>
    </submittedName>
</protein>
<proteinExistence type="predicted"/>
<dbReference type="GeneID" id="96004781"/>
<evidence type="ECO:0000313" key="2">
    <source>
        <dbReference type="EMBL" id="KAL1588126.1"/>
    </source>
</evidence>
<feature type="region of interest" description="Disordered" evidence="1">
    <location>
        <begin position="405"/>
        <end position="472"/>
    </location>
</feature>
<dbReference type="Proteomes" id="UP000803884">
    <property type="component" value="Unassembled WGS sequence"/>
</dbReference>
<reference evidence="2 3" key="1">
    <citation type="journal article" date="2020" name="Microbiol. Resour. Announc.">
        <title>Draft Genome Sequence of a Cladosporium Species Isolated from the Mesophotic Ascidian Didemnum maculosum.</title>
        <authorList>
            <person name="Gioti A."/>
            <person name="Siaperas R."/>
            <person name="Nikolaivits E."/>
            <person name="Le Goff G."/>
            <person name="Ouazzani J."/>
            <person name="Kotoulas G."/>
            <person name="Topakas E."/>
        </authorList>
    </citation>
    <scope>NUCLEOTIDE SEQUENCE [LARGE SCALE GENOMIC DNA]</scope>
    <source>
        <strain evidence="2 3">TM138-S3</strain>
    </source>
</reference>
<sequence length="527" mass="59621">MEEVAPQHRLANEIFRMSLDYIAPDPDKTVPVDCRRFLSVESFGPPPDIEPSAVEHIGNFRLASKRFSEIGAPLLFTRVQARLSKQGLERLETLSKWKHLAQYVKKFSYMVPYFYCTSEHDPQGMQSLLVELEARFGHLNLDRFRRKIREQQQILSDEYDAKVLKKAVASFTNLQHIQLLRVHDDEDNALLAYLRQHDAAQSAAVLSLEWTRACIHGSKTIGSALLASNAPCSWFSSPQLSPQSATFLLQHTPNSLTMLAGRLTCLTLHFDDGDDLDIKMKELSGLFKDIFTVAKNMKAVHVGFPGHRPLNLPLEEVFHNVTWERLVAFGIQGWKLNADEILNLALRHRDRLKGLRLRDVILREGSLWKDVLGGLRDSMCRLEWVSLRRIGYEADFDSRLQAAGAEVPDDLESESESSEEDYDPFVGPSNSQHYTDFSDDEGSRAGDSDFDSASHSDDEHGGDAYSMDFPPLDSPVTPASATWCNCNARSWADSPEILGDNGVSVSHLDRKAWEKWVIRRCPEHGER</sequence>
<accession>A0AB34KX67</accession>
<evidence type="ECO:0000256" key="1">
    <source>
        <dbReference type="SAM" id="MobiDB-lite"/>
    </source>
</evidence>
<gene>
    <name evidence="2" type="ORF">WHR41_03337</name>
</gene>